<dbReference type="InterPro" id="IPR036259">
    <property type="entry name" value="MFS_trans_sf"/>
</dbReference>
<feature type="transmembrane region" description="Helical" evidence="6">
    <location>
        <begin position="146"/>
        <end position="165"/>
    </location>
</feature>
<feature type="transmembrane region" description="Helical" evidence="6">
    <location>
        <begin position="44"/>
        <end position="66"/>
    </location>
</feature>
<evidence type="ECO:0000256" key="2">
    <source>
        <dbReference type="ARBA" id="ARBA00022448"/>
    </source>
</evidence>
<evidence type="ECO:0000259" key="7">
    <source>
        <dbReference type="PROSITE" id="PS50850"/>
    </source>
</evidence>
<proteinExistence type="predicted"/>
<dbReference type="Gene3D" id="1.20.1250.20">
    <property type="entry name" value="MFS general substrate transporter like domains"/>
    <property type="match status" value="1"/>
</dbReference>
<evidence type="ECO:0000313" key="8">
    <source>
        <dbReference type="Proteomes" id="UP000095287"/>
    </source>
</evidence>
<dbReference type="Pfam" id="PF07690">
    <property type="entry name" value="MFS_1"/>
    <property type="match status" value="1"/>
</dbReference>
<dbReference type="SUPFAM" id="SSF103473">
    <property type="entry name" value="MFS general substrate transporter"/>
    <property type="match status" value="1"/>
</dbReference>
<dbReference type="GO" id="GO:0022857">
    <property type="term" value="F:transmembrane transporter activity"/>
    <property type="evidence" value="ECO:0007669"/>
    <property type="project" value="InterPro"/>
</dbReference>
<accession>A0A1I8ASK5</accession>
<evidence type="ECO:0000313" key="9">
    <source>
        <dbReference type="WBParaSite" id="L893_g8629.t1"/>
    </source>
</evidence>
<keyword evidence="2" id="KW-0813">Transport</keyword>
<feature type="transmembrane region" description="Helical" evidence="6">
    <location>
        <begin position="177"/>
        <end position="200"/>
    </location>
</feature>
<evidence type="ECO:0000256" key="3">
    <source>
        <dbReference type="ARBA" id="ARBA00022692"/>
    </source>
</evidence>
<protein>
    <submittedName>
        <fullName evidence="9">MFS domain-containing protein</fullName>
    </submittedName>
</protein>
<dbReference type="InterPro" id="IPR020846">
    <property type="entry name" value="MFS_dom"/>
</dbReference>
<feature type="transmembrane region" description="Helical" evidence="6">
    <location>
        <begin position="103"/>
        <end position="125"/>
    </location>
</feature>
<keyword evidence="8" id="KW-1185">Reference proteome</keyword>
<sequence>MLAMIKIPMMWVMLYAIVTSSILLSFLGPALSPHLETLSLTPTAMGAMFALSTGVYTVTAPLWGFLIDKFRCADYFIFGGAIAAIPAMLLIGPSPLTGISKGAFPIGFGLAILGLTMGSLGIPVFQKCIDIVKKHGFEDNSQTYGGVSGMFSTAMALGGFLGPSLGGACVDLIGLPWTATALSGALAVFVVSLLLSYTAVGVHRRNFKKRQVKPESV</sequence>
<comment type="subcellular location">
    <subcellularLocation>
        <location evidence="1">Membrane</location>
        <topology evidence="1">Multi-pass membrane protein</topology>
    </subcellularLocation>
</comment>
<evidence type="ECO:0000256" key="4">
    <source>
        <dbReference type="ARBA" id="ARBA00022989"/>
    </source>
</evidence>
<feature type="domain" description="Major facilitator superfamily (MFS) profile" evidence="7">
    <location>
        <begin position="9"/>
        <end position="217"/>
    </location>
</feature>
<keyword evidence="5 6" id="KW-0472">Membrane</keyword>
<dbReference type="WBParaSite" id="L893_g8629.t1">
    <property type="protein sequence ID" value="L893_g8629.t1"/>
    <property type="gene ID" value="L893_g8629"/>
</dbReference>
<organism evidence="8 9">
    <name type="scientific">Steinernema glaseri</name>
    <dbReference type="NCBI Taxonomy" id="37863"/>
    <lineage>
        <taxon>Eukaryota</taxon>
        <taxon>Metazoa</taxon>
        <taxon>Ecdysozoa</taxon>
        <taxon>Nematoda</taxon>
        <taxon>Chromadorea</taxon>
        <taxon>Rhabditida</taxon>
        <taxon>Tylenchina</taxon>
        <taxon>Panagrolaimomorpha</taxon>
        <taxon>Strongyloidoidea</taxon>
        <taxon>Steinernematidae</taxon>
        <taxon>Steinernema</taxon>
    </lineage>
</organism>
<dbReference type="PANTHER" id="PTHR23506">
    <property type="entry name" value="GH10249P"/>
    <property type="match status" value="1"/>
</dbReference>
<evidence type="ECO:0000256" key="6">
    <source>
        <dbReference type="SAM" id="Phobius"/>
    </source>
</evidence>
<dbReference type="PANTHER" id="PTHR23506:SF26">
    <property type="entry name" value="MFS-TYPE TRANSPORTER SLC18B1"/>
    <property type="match status" value="1"/>
</dbReference>
<dbReference type="InterPro" id="IPR050930">
    <property type="entry name" value="MFS_Vesicular_Transporter"/>
</dbReference>
<dbReference type="PROSITE" id="PS50850">
    <property type="entry name" value="MFS"/>
    <property type="match status" value="1"/>
</dbReference>
<evidence type="ECO:0000256" key="1">
    <source>
        <dbReference type="ARBA" id="ARBA00004141"/>
    </source>
</evidence>
<dbReference type="AlphaFoldDB" id="A0A1I8ASK5"/>
<evidence type="ECO:0000256" key="5">
    <source>
        <dbReference type="ARBA" id="ARBA00023136"/>
    </source>
</evidence>
<keyword evidence="3 6" id="KW-0812">Transmembrane</keyword>
<dbReference type="InterPro" id="IPR011701">
    <property type="entry name" value="MFS"/>
</dbReference>
<feature type="transmembrane region" description="Helical" evidence="6">
    <location>
        <begin position="12"/>
        <end position="32"/>
    </location>
</feature>
<keyword evidence="4 6" id="KW-1133">Transmembrane helix</keyword>
<dbReference type="GO" id="GO:0016020">
    <property type="term" value="C:membrane"/>
    <property type="evidence" value="ECO:0007669"/>
    <property type="project" value="UniProtKB-SubCell"/>
</dbReference>
<reference evidence="9" key="1">
    <citation type="submission" date="2016-11" db="UniProtKB">
        <authorList>
            <consortium name="WormBaseParasite"/>
        </authorList>
    </citation>
    <scope>IDENTIFICATION</scope>
</reference>
<dbReference type="Proteomes" id="UP000095287">
    <property type="component" value="Unplaced"/>
</dbReference>
<name>A0A1I8ASK5_9BILA</name>
<feature type="transmembrane region" description="Helical" evidence="6">
    <location>
        <begin position="73"/>
        <end position="91"/>
    </location>
</feature>